<feature type="non-terminal residue" evidence="1">
    <location>
        <position position="1"/>
    </location>
</feature>
<dbReference type="EMBL" id="CAUYUJ010021470">
    <property type="protein sequence ID" value="CAK0904828.1"/>
    <property type="molecule type" value="Genomic_DNA"/>
</dbReference>
<accession>A0ABN9XXJ8</accession>
<protein>
    <submittedName>
        <fullName evidence="1">Uncharacterized protein</fullName>
    </submittedName>
</protein>
<name>A0ABN9XXJ8_9DINO</name>
<evidence type="ECO:0000313" key="2">
    <source>
        <dbReference type="Proteomes" id="UP001189429"/>
    </source>
</evidence>
<comment type="caution">
    <text evidence="1">The sequence shown here is derived from an EMBL/GenBank/DDBJ whole genome shotgun (WGS) entry which is preliminary data.</text>
</comment>
<keyword evidence="2" id="KW-1185">Reference proteome</keyword>
<dbReference type="Proteomes" id="UP001189429">
    <property type="component" value="Unassembled WGS sequence"/>
</dbReference>
<proteinExistence type="predicted"/>
<evidence type="ECO:0000313" key="1">
    <source>
        <dbReference type="EMBL" id="CAK0904828.1"/>
    </source>
</evidence>
<organism evidence="1 2">
    <name type="scientific">Prorocentrum cordatum</name>
    <dbReference type="NCBI Taxonomy" id="2364126"/>
    <lineage>
        <taxon>Eukaryota</taxon>
        <taxon>Sar</taxon>
        <taxon>Alveolata</taxon>
        <taxon>Dinophyceae</taxon>
        <taxon>Prorocentrales</taxon>
        <taxon>Prorocentraceae</taxon>
        <taxon>Prorocentrum</taxon>
    </lineage>
</organism>
<reference evidence="1" key="1">
    <citation type="submission" date="2023-10" db="EMBL/GenBank/DDBJ databases">
        <authorList>
            <person name="Chen Y."/>
            <person name="Shah S."/>
            <person name="Dougan E. K."/>
            <person name="Thang M."/>
            <person name="Chan C."/>
        </authorList>
    </citation>
    <scope>NUCLEOTIDE SEQUENCE [LARGE SCALE GENOMIC DNA]</scope>
</reference>
<feature type="non-terminal residue" evidence="1">
    <location>
        <position position="544"/>
    </location>
</feature>
<gene>
    <name evidence="1" type="ORF">PCOR1329_LOCUS80746</name>
</gene>
<sequence>VDEADIEKTRAYMDPRLRNKSARLQFALRLWESGVLGFTDICKAEISVFFVMKKVSEAGQLILRRVWDLRQVNKRFQKPPRLSLGSPMAMAELDLYDEITEGRILQSTWGDVPDYFHRCKSCSELWPCMVFGGATIPQLLKELKRQGKEIPKVPKWARYLCLVVMLMGFSWSPAISRGALEDLLRDLPSFPRGAQLVHGRVPPSLSETAFIYWAFMDDVASMTLRRDEKSEVTVERATPWSRFARGRAIRVRANAALRSLAALATNSYHDLRDSSFGSSKEWDMGHELPRRISERVLQRHRGAHDQKAHDSDAESAFERLALHAKPGTYLGFNVSDKDSDDVPQRGKVMPFVSGEASLPPSGTQPCDVRMISPKARCYFDRFYEKMRLPPSQVGEADIEKTRAYMDPRLRNKSARLQFALRLWESGVLGFTDICKAEISVFFVMKKVSEAGQLILRPVWDLRQMNKRFQKPPRLSLGSPRAMVELDLYDEITEGRILQSTWGDVPDYFHRYKSCSELWPYMVFGGATIPQLLKELKRQGKEIPK</sequence>